<keyword evidence="3" id="KW-1185">Reference proteome</keyword>
<feature type="region of interest" description="Disordered" evidence="1">
    <location>
        <begin position="492"/>
        <end position="597"/>
    </location>
</feature>
<dbReference type="EMBL" id="QGMF01000032">
    <property type="protein sequence ID" value="TVY20963.1"/>
    <property type="molecule type" value="Genomic_DNA"/>
</dbReference>
<feature type="region of interest" description="Disordered" evidence="1">
    <location>
        <begin position="98"/>
        <end position="120"/>
    </location>
</feature>
<feature type="compositionally biased region" description="Low complexity" evidence="1">
    <location>
        <begin position="521"/>
        <end position="537"/>
    </location>
</feature>
<feature type="compositionally biased region" description="Basic and acidic residues" evidence="1">
    <location>
        <begin position="107"/>
        <end position="120"/>
    </location>
</feature>
<dbReference type="OrthoDB" id="4174342at2759"/>
<reference evidence="2 3" key="1">
    <citation type="submission" date="2018-05" db="EMBL/GenBank/DDBJ databases">
        <title>Whole genome sequencing for identification of molecular markers to develop diagnostic detection tools for the regulated plant pathogen Lachnellula willkommii.</title>
        <authorList>
            <person name="Giroux E."/>
            <person name="Bilodeau G."/>
        </authorList>
    </citation>
    <scope>NUCLEOTIDE SEQUENCE [LARGE SCALE GENOMIC DNA]</scope>
    <source>
        <strain evidence="2 3">CBS 203.66</strain>
    </source>
</reference>
<dbReference type="Proteomes" id="UP000469559">
    <property type="component" value="Unassembled WGS sequence"/>
</dbReference>
<accession>A0A8T9BR02</accession>
<evidence type="ECO:0000313" key="3">
    <source>
        <dbReference type="Proteomes" id="UP000469559"/>
    </source>
</evidence>
<sequence>MAFMAKDILALVSFVSVRLLYLLTPSLGRTLGYSPESPRDMSPDAISPYPERPIRPLPKRRLRERLSPDVAESIKYPPAPKTTTPLFYHPYNLREDAGTNGLVESQHPSERERADELERGYITRKCGDELDSDEDEAAYRSRIYSRHSETTTGRSYRYVQKPDPKNSNPQPPASIASSADGYDSFENTNNKKKRKIPTPGDSLNGTHLSSEMAGMGISGPDDLADDIGGGIGPYHSPGSAVSQGLSGPGRGRYGRIRNGRSPLRALSDSNWGNGRTVKQRQAQWPLATETPGIISKSIADANAQKHPITPARGQENVSLLQQQASKKSTTASTQFTFTCDSQVPGTVAWPGPTTAPMHQSPAVARMSTHATQTSPNMPASHNAPNTVAQAKQGLAASQHNPGNLKQPPPQAAPPKKTRRRTGKEYLIAARKRRLQQQKYNDHYPPSVEDIWVCEFCEYERIFGTPPEALIKQYEIKDRRVRKQEAERRRLLEKAKMKGRKGKKGNKAAAKAPAAAHDRQSTHQQTQQPTPMNQSQSQGTQSEEYYEDEYDDEYAQDDPPPPSPMAPPTDHQHQHQKDNVRPAPLKHGGGGGNAIPVS</sequence>
<evidence type="ECO:0000256" key="1">
    <source>
        <dbReference type="SAM" id="MobiDB-lite"/>
    </source>
</evidence>
<proteinExistence type="predicted"/>
<comment type="caution">
    <text evidence="2">The sequence shown here is derived from an EMBL/GenBank/DDBJ whole genome shotgun (WGS) entry which is preliminary data.</text>
</comment>
<feature type="compositionally biased region" description="Gly residues" evidence="1">
    <location>
        <begin position="586"/>
        <end position="597"/>
    </location>
</feature>
<name>A0A8T9BR02_9HELO</name>
<feature type="compositionally biased region" description="Pro residues" evidence="1">
    <location>
        <begin position="557"/>
        <end position="566"/>
    </location>
</feature>
<feature type="compositionally biased region" description="Basic and acidic residues" evidence="1">
    <location>
        <begin position="569"/>
        <end position="579"/>
    </location>
</feature>
<feature type="compositionally biased region" description="Polar residues" evidence="1">
    <location>
        <begin position="391"/>
        <end position="403"/>
    </location>
</feature>
<feature type="region of interest" description="Disordered" evidence="1">
    <location>
        <begin position="391"/>
        <end position="421"/>
    </location>
</feature>
<protein>
    <recommendedName>
        <fullName evidence="4">Protein IBD2</fullName>
    </recommendedName>
</protein>
<dbReference type="AlphaFoldDB" id="A0A8T9BR02"/>
<evidence type="ECO:0000313" key="2">
    <source>
        <dbReference type="EMBL" id="TVY20963.1"/>
    </source>
</evidence>
<feature type="compositionally biased region" description="Basic residues" evidence="1">
    <location>
        <begin position="496"/>
        <end position="505"/>
    </location>
</feature>
<organism evidence="2 3">
    <name type="scientific">Lachnellula arida</name>
    <dbReference type="NCBI Taxonomy" id="1316785"/>
    <lineage>
        <taxon>Eukaryota</taxon>
        <taxon>Fungi</taxon>
        <taxon>Dikarya</taxon>
        <taxon>Ascomycota</taxon>
        <taxon>Pezizomycotina</taxon>
        <taxon>Leotiomycetes</taxon>
        <taxon>Helotiales</taxon>
        <taxon>Lachnaceae</taxon>
        <taxon>Lachnellula</taxon>
    </lineage>
</organism>
<feature type="region of interest" description="Disordered" evidence="1">
    <location>
        <begin position="32"/>
        <end position="55"/>
    </location>
</feature>
<feature type="compositionally biased region" description="Acidic residues" evidence="1">
    <location>
        <begin position="543"/>
        <end position="555"/>
    </location>
</feature>
<feature type="region of interest" description="Disordered" evidence="1">
    <location>
        <begin position="132"/>
        <end position="288"/>
    </location>
</feature>
<gene>
    <name evidence="2" type="ORF">LARI1_G000891</name>
</gene>
<evidence type="ECO:0008006" key="4">
    <source>
        <dbReference type="Google" id="ProtNLM"/>
    </source>
</evidence>